<reference evidence="2 3" key="1">
    <citation type="journal article" date="2015" name="Fungal Genet. Biol.">
        <title>Evolution of novel wood decay mechanisms in Agaricales revealed by the genome sequences of Fistulina hepatica and Cylindrobasidium torrendii.</title>
        <authorList>
            <person name="Floudas D."/>
            <person name="Held B.W."/>
            <person name="Riley R."/>
            <person name="Nagy L.G."/>
            <person name="Koehler G."/>
            <person name="Ransdell A.S."/>
            <person name="Younus H."/>
            <person name="Chow J."/>
            <person name="Chiniquy J."/>
            <person name="Lipzen A."/>
            <person name="Tritt A."/>
            <person name="Sun H."/>
            <person name="Haridas S."/>
            <person name="LaButti K."/>
            <person name="Ohm R.A."/>
            <person name="Kues U."/>
            <person name="Blanchette R.A."/>
            <person name="Grigoriev I.V."/>
            <person name="Minto R.E."/>
            <person name="Hibbett D.S."/>
        </authorList>
    </citation>
    <scope>NUCLEOTIDE SEQUENCE [LARGE SCALE GENOMIC DNA]</scope>
    <source>
        <strain evidence="2 3">FP15055 ss-10</strain>
    </source>
</reference>
<evidence type="ECO:0000313" key="2">
    <source>
        <dbReference type="EMBL" id="KIY74090.1"/>
    </source>
</evidence>
<feature type="compositionally biased region" description="Pro residues" evidence="1">
    <location>
        <begin position="104"/>
        <end position="117"/>
    </location>
</feature>
<protein>
    <submittedName>
        <fullName evidence="2">Uncharacterized protein</fullName>
    </submittedName>
</protein>
<feature type="compositionally biased region" description="Pro residues" evidence="1">
    <location>
        <begin position="81"/>
        <end position="90"/>
    </location>
</feature>
<organism evidence="2 3">
    <name type="scientific">Cylindrobasidium torrendii FP15055 ss-10</name>
    <dbReference type="NCBI Taxonomy" id="1314674"/>
    <lineage>
        <taxon>Eukaryota</taxon>
        <taxon>Fungi</taxon>
        <taxon>Dikarya</taxon>
        <taxon>Basidiomycota</taxon>
        <taxon>Agaricomycotina</taxon>
        <taxon>Agaricomycetes</taxon>
        <taxon>Agaricomycetidae</taxon>
        <taxon>Agaricales</taxon>
        <taxon>Marasmiineae</taxon>
        <taxon>Physalacriaceae</taxon>
        <taxon>Cylindrobasidium</taxon>
    </lineage>
</organism>
<keyword evidence="3" id="KW-1185">Reference proteome</keyword>
<evidence type="ECO:0000256" key="1">
    <source>
        <dbReference type="SAM" id="MobiDB-lite"/>
    </source>
</evidence>
<dbReference type="Proteomes" id="UP000054007">
    <property type="component" value="Unassembled WGS sequence"/>
</dbReference>
<accession>A0A0D7BV07</accession>
<gene>
    <name evidence="2" type="ORF">CYLTODRAFT_416353</name>
</gene>
<feature type="compositionally biased region" description="Low complexity" evidence="1">
    <location>
        <begin position="69"/>
        <end position="80"/>
    </location>
</feature>
<name>A0A0D7BV07_9AGAR</name>
<sequence length="195" mass="21174">MYRSETPPPRAESPELPYIPLEPPRRRLRPSGHSCESLRPTRRTALNKSASRASLKPGEQFPLMCSYASSPPTSPRSLPLSSPPRSPPTMRPRRRSLSCAVPHRSPPASPLVGDAPPPVPPLPEFVLTPVPSADTKAPSIDSVVVPIELPELDPQSPVASTLKNRRSKSSRILGLFKSRTPDAHQTPRAMAVPAM</sequence>
<feature type="region of interest" description="Disordered" evidence="1">
    <location>
        <begin position="1"/>
        <end position="117"/>
    </location>
</feature>
<dbReference type="EMBL" id="KN880432">
    <property type="protein sequence ID" value="KIY74090.1"/>
    <property type="molecule type" value="Genomic_DNA"/>
</dbReference>
<dbReference type="AlphaFoldDB" id="A0A0D7BV07"/>
<proteinExistence type="predicted"/>
<evidence type="ECO:0000313" key="3">
    <source>
        <dbReference type="Proteomes" id="UP000054007"/>
    </source>
</evidence>
<feature type="compositionally biased region" description="Pro residues" evidence="1">
    <location>
        <begin position="1"/>
        <end position="11"/>
    </location>
</feature>